<dbReference type="SMART" id="SM00200">
    <property type="entry name" value="SEA"/>
    <property type="match status" value="2"/>
</dbReference>
<keyword evidence="3" id="KW-0964">Secreted</keyword>
<feature type="domain" description="SEA" evidence="19">
    <location>
        <begin position="821"/>
        <end position="934"/>
    </location>
</feature>
<dbReference type="CTD" id="50939"/>
<evidence type="ECO:0000256" key="7">
    <source>
        <dbReference type="ARBA" id="ARBA00022692"/>
    </source>
</evidence>
<keyword evidence="6" id="KW-0358">Heparin-binding</keyword>
<dbReference type="GO" id="GO:0007601">
    <property type="term" value="P:visual perception"/>
    <property type="evidence" value="ECO:0007669"/>
    <property type="project" value="InterPro"/>
</dbReference>
<dbReference type="SUPFAM" id="SSF82671">
    <property type="entry name" value="SEA domain"/>
    <property type="match status" value="2"/>
</dbReference>
<evidence type="ECO:0000256" key="8">
    <source>
        <dbReference type="ARBA" id="ARBA00022729"/>
    </source>
</evidence>
<keyword evidence="11 18" id="KW-0472">Membrane</keyword>
<protein>
    <recommendedName>
        <fullName evidence="16">Interphotoreceptor matrix proteoglycan 2</fullName>
    </recommendedName>
    <alternativeName>
        <fullName evidence="17">Sialoprotein associated with cones and rods proteoglycan</fullName>
    </alternativeName>
</protein>
<evidence type="ECO:0000256" key="12">
    <source>
        <dbReference type="ARBA" id="ARBA00023157"/>
    </source>
</evidence>
<keyword evidence="10 18" id="KW-1133">Transmembrane helix</keyword>
<dbReference type="RefSeq" id="XP_033798803.1">
    <property type="nucleotide sequence ID" value="XM_033942912.1"/>
</dbReference>
<evidence type="ECO:0000313" key="20">
    <source>
        <dbReference type="Proteomes" id="UP000515159"/>
    </source>
</evidence>
<evidence type="ECO:0000256" key="16">
    <source>
        <dbReference type="ARBA" id="ARBA00074164"/>
    </source>
</evidence>
<keyword evidence="9" id="KW-0677">Repeat</keyword>
<evidence type="ECO:0000256" key="13">
    <source>
        <dbReference type="ARBA" id="ARBA00023180"/>
    </source>
</evidence>
<evidence type="ECO:0000256" key="3">
    <source>
        <dbReference type="ARBA" id="ARBA00022525"/>
    </source>
</evidence>
<proteinExistence type="predicted"/>
<evidence type="ECO:0000256" key="6">
    <source>
        <dbReference type="ARBA" id="ARBA00022674"/>
    </source>
</evidence>
<accession>A0A6P8RBM4</accession>
<dbReference type="Pfam" id="PF01390">
    <property type="entry name" value="SEA"/>
    <property type="match status" value="2"/>
</dbReference>
<evidence type="ECO:0000256" key="15">
    <source>
        <dbReference type="ARBA" id="ARBA00060509"/>
    </source>
</evidence>
<dbReference type="InterPro" id="IPR000082">
    <property type="entry name" value="SEA_dom"/>
</dbReference>
<dbReference type="PANTHER" id="PTHR12199">
    <property type="entry name" value="INTERPHOTORECEPTOR MATRIX PROTEOGLYCAN"/>
    <property type="match status" value="1"/>
</dbReference>
<evidence type="ECO:0000256" key="14">
    <source>
        <dbReference type="ARBA" id="ARBA00023273"/>
    </source>
</evidence>
<evidence type="ECO:0000313" key="21">
    <source>
        <dbReference type="RefSeq" id="XP_033798803.1"/>
    </source>
</evidence>
<evidence type="ECO:0000256" key="9">
    <source>
        <dbReference type="ARBA" id="ARBA00022737"/>
    </source>
</evidence>
<dbReference type="OrthoDB" id="8960773at2759"/>
<keyword evidence="12" id="KW-1015">Disulfide bond</keyword>
<dbReference type="InterPro" id="IPR036364">
    <property type="entry name" value="SEA_dom_sf"/>
</dbReference>
<keyword evidence="5" id="KW-0245">EGF-like domain</keyword>
<keyword evidence="13" id="KW-0325">Glycoprotein</keyword>
<reference evidence="21" key="1">
    <citation type="submission" date="2025-08" db="UniProtKB">
        <authorList>
            <consortium name="RefSeq"/>
        </authorList>
    </citation>
    <scope>IDENTIFICATION</scope>
</reference>
<sequence length="1172" mass="132305">LKQNYRRLLLRKKRAVLFPSGAKVCPEETVEQAMINHLQYFKLRACQEIIWEAFKIFWDRLPDYEDYRIWTNLCEGGSTNLFEIGTNFSHSEEHFRMITKKLSLMKEAVSRSEKTAPSPAGVATPFKETTVNVLPPQEMSVKSTMQNNISTHEETENNINNEIKKITEKPLKPIAEQMVEFSIHLSEEMYGEGLSDQSTTQYQQLTARFISQVQSIFQELPGYKKIRVIEFRPPQEKGRGGVEVHYTVTFDGDAETISNATLDLINLHSNKVEVNNIVEGEDHPTAIYTINDFRGYITDALFKKTSAGNITMALDPHSLRLITGPGFPLQEASSLTDFDFSAKDDTFILNENLLPYMKPGSVALFDDGSGSGFDHSGQEMEANLRPRTISTLEPVSYPTPSSWLEDNILVQTLIEENTNRMTIDYTVDPVNFSANTPQEKLLDTTGEEFKIKTEAFDRFIITKRTPNIPLFIETTSEQAPKHWTQESLNVELSSQTAISEHIDNDSLILRPTMQSLFLNTSKEELSTSMDDIGLLLNKTRESVWEQQHGSSSAMYQTVNGISNTEDFSHSVKQTDHTNIHLSMDKTHLRVDTSEKPLLEIFTSSHEKLDSQFRVQEVTSSPVIRPHSSEPTESTINLLEKVTDQDKLLSPITSITRKSTLKLLTTAQQASIYPEATTKIPNLAQLTTGSEDILQQSSTIYNAFSVNDVNSTMKSVTATVGNAKQDKTSSDSNIVDRHDQFSKVPFLHPTELIPPVISVTEDEEIIMRVQDIAIELDHKGTVYYGPGMNQEEKKLTGDSAHSTDMAGEIVSTEENDTNVTGRALVVFFSLRVTNMIFSEDLFNKNSPEYKALEQHFLELLVPYLQSNLTGFQNLEILNFRNGSIVINSRMKFERPVPRNVTNAVYIILEDFCNTAYRTMNLAIDKHSLDVEAGEQADPCKYQACNEFSECLVNHWSGEGECVCNPGHMSIDGLPCQSVCDLQPDFCLNDGKCDIIPGKGAICRCHVGENWWYRGEHCEEYVSEPMVVGLAIASVAGFLLVVSAVLFFLAKTFQHQDVKRDREQSASQRSNSLSFIENAEKYNRVYESEIAGYSQHCRRYPQLSSYSSTSADASTDFSSKEIRDIHETKELTQQEIQDRVQIIELYAKDQQFAEFGRHQMSLNSARKGTLTRCT</sequence>
<dbReference type="FunFam" id="3.30.70.960:FF:000002">
    <property type="entry name" value="Interphotoreceptor matrix proteoglycan 2"/>
    <property type="match status" value="1"/>
</dbReference>
<evidence type="ECO:0000256" key="4">
    <source>
        <dbReference type="ARBA" id="ARBA00022530"/>
    </source>
</evidence>
<dbReference type="GO" id="GO:0033165">
    <property type="term" value="C:interphotoreceptor matrix"/>
    <property type="evidence" value="ECO:0007669"/>
    <property type="project" value="UniProtKB-SubCell"/>
</dbReference>
<feature type="domain" description="SEA" evidence="19">
    <location>
        <begin position="175"/>
        <end position="292"/>
    </location>
</feature>
<evidence type="ECO:0000256" key="1">
    <source>
        <dbReference type="ARBA" id="ARBA00004451"/>
    </source>
</evidence>
<keyword evidence="7 18" id="KW-0812">Transmembrane</keyword>
<dbReference type="AlphaFoldDB" id="A0A6P8RBM4"/>
<keyword evidence="14" id="KW-0966">Cell projection</keyword>
<dbReference type="InterPro" id="IPR039861">
    <property type="entry name" value="IMPG"/>
</dbReference>
<name>A0A6P8RBM4_GEOSA</name>
<dbReference type="Gene3D" id="3.30.70.960">
    <property type="entry name" value="SEA domain"/>
    <property type="match status" value="2"/>
</dbReference>
<keyword evidence="4" id="KW-0272">Extracellular matrix</keyword>
<keyword evidence="8" id="KW-0732">Signal</keyword>
<evidence type="ECO:0000256" key="11">
    <source>
        <dbReference type="ARBA" id="ARBA00023136"/>
    </source>
</evidence>
<keyword evidence="20" id="KW-1185">Reference proteome</keyword>
<feature type="non-terminal residue" evidence="21">
    <location>
        <position position="1"/>
    </location>
</feature>
<evidence type="ECO:0000259" key="19">
    <source>
        <dbReference type="PROSITE" id="PS50024"/>
    </source>
</evidence>
<evidence type="ECO:0000256" key="2">
    <source>
        <dbReference type="ARBA" id="ARBA00004593"/>
    </source>
</evidence>
<evidence type="ECO:0000256" key="17">
    <source>
        <dbReference type="ARBA" id="ARBA00080162"/>
    </source>
</evidence>
<dbReference type="GO" id="GO:0008201">
    <property type="term" value="F:heparin binding"/>
    <property type="evidence" value="ECO:0007669"/>
    <property type="project" value="UniProtKB-KW"/>
</dbReference>
<dbReference type="GeneID" id="117359695"/>
<evidence type="ECO:0000256" key="10">
    <source>
        <dbReference type="ARBA" id="ARBA00022989"/>
    </source>
</evidence>
<dbReference type="PANTHER" id="PTHR12199:SF4">
    <property type="entry name" value="INTERPHOTORECEPTOR MATRIX PROTEOGLYCAN 2"/>
    <property type="match status" value="1"/>
</dbReference>
<dbReference type="GO" id="GO:0005540">
    <property type="term" value="F:hyaluronic acid binding"/>
    <property type="evidence" value="ECO:0007669"/>
    <property type="project" value="TreeGrafter"/>
</dbReference>
<dbReference type="PROSITE" id="PS50024">
    <property type="entry name" value="SEA"/>
    <property type="match status" value="2"/>
</dbReference>
<dbReference type="InParanoid" id="A0A6P8RBM4"/>
<evidence type="ECO:0000256" key="5">
    <source>
        <dbReference type="ARBA" id="ARBA00022536"/>
    </source>
</evidence>
<gene>
    <name evidence="21" type="primary">IMPG2</name>
</gene>
<organism evidence="20 21">
    <name type="scientific">Geotrypetes seraphini</name>
    <name type="common">Gaboon caecilian</name>
    <name type="synonym">Caecilia seraphini</name>
    <dbReference type="NCBI Taxonomy" id="260995"/>
    <lineage>
        <taxon>Eukaryota</taxon>
        <taxon>Metazoa</taxon>
        <taxon>Chordata</taxon>
        <taxon>Craniata</taxon>
        <taxon>Vertebrata</taxon>
        <taxon>Euteleostomi</taxon>
        <taxon>Amphibia</taxon>
        <taxon>Gymnophiona</taxon>
        <taxon>Geotrypetes</taxon>
    </lineage>
</organism>
<feature type="transmembrane region" description="Helical" evidence="18">
    <location>
        <begin position="1024"/>
        <end position="1048"/>
    </location>
</feature>
<dbReference type="Proteomes" id="UP000515159">
    <property type="component" value="Chromosome 4"/>
</dbReference>
<comment type="subcellular location">
    <subcellularLocation>
        <location evidence="15">Photoreceptor inner segment membrane</location>
        <topology evidence="15">Single-pass type I membrane protein</topology>
    </subcellularLocation>
    <subcellularLocation>
        <location evidence="1">Photoreceptor outer segment membrane</location>
        <topology evidence="1">Single-pass type I membrane protein</topology>
    </subcellularLocation>
    <subcellularLocation>
        <location evidence="2">Secreted</location>
        <location evidence="2">Extracellular space</location>
        <location evidence="2">Extracellular matrix</location>
        <location evidence="2">Interphotoreceptor matrix</location>
    </subcellularLocation>
</comment>
<evidence type="ECO:0000256" key="18">
    <source>
        <dbReference type="SAM" id="Phobius"/>
    </source>
</evidence>
<dbReference type="KEGG" id="gsh:117359695"/>